<organism evidence="2 3">
    <name type="scientific">Panicum miliaceum</name>
    <name type="common">Proso millet</name>
    <name type="synonym">Broomcorn millet</name>
    <dbReference type="NCBI Taxonomy" id="4540"/>
    <lineage>
        <taxon>Eukaryota</taxon>
        <taxon>Viridiplantae</taxon>
        <taxon>Streptophyta</taxon>
        <taxon>Embryophyta</taxon>
        <taxon>Tracheophyta</taxon>
        <taxon>Spermatophyta</taxon>
        <taxon>Magnoliopsida</taxon>
        <taxon>Liliopsida</taxon>
        <taxon>Poales</taxon>
        <taxon>Poaceae</taxon>
        <taxon>PACMAD clade</taxon>
        <taxon>Panicoideae</taxon>
        <taxon>Panicodae</taxon>
        <taxon>Paniceae</taxon>
        <taxon>Panicinae</taxon>
        <taxon>Panicum</taxon>
        <taxon>Panicum sect. Panicum</taxon>
    </lineage>
</organism>
<accession>A0A3L6TPR6</accession>
<reference evidence="3" key="1">
    <citation type="journal article" date="2019" name="Nat. Commun.">
        <title>The genome of broomcorn millet.</title>
        <authorList>
            <person name="Zou C."/>
            <person name="Miki D."/>
            <person name="Li D."/>
            <person name="Tang Q."/>
            <person name="Xiao L."/>
            <person name="Rajput S."/>
            <person name="Deng P."/>
            <person name="Jia W."/>
            <person name="Huang R."/>
            <person name="Zhang M."/>
            <person name="Sun Y."/>
            <person name="Hu J."/>
            <person name="Fu X."/>
            <person name="Schnable P.S."/>
            <person name="Li F."/>
            <person name="Zhang H."/>
            <person name="Feng B."/>
            <person name="Zhu X."/>
            <person name="Liu R."/>
            <person name="Schnable J.C."/>
            <person name="Zhu J.-K."/>
            <person name="Zhang H."/>
        </authorList>
    </citation>
    <scope>NUCLEOTIDE SEQUENCE [LARGE SCALE GENOMIC DNA]</scope>
</reference>
<feature type="compositionally biased region" description="Polar residues" evidence="1">
    <location>
        <begin position="228"/>
        <end position="239"/>
    </location>
</feature>
<comment type="caution">
    <text evidence="2">The sequence shown here is derived from an EMBL/GenBank/DDBJ whole genome shotgun (WGS) entry which is preliminary data.</text>
</comment>
<dbReference type="AlphaFoldDB" id="A0A3L6TPR6"/>
<evidence type="ECO:0000313" key="3">
    <source>
        <dbReference type="Proteomes" id="UP000275267"/>
    </source>
</evidence>
<keyword evidence="3" id="KW-1185">Reference proteome</keyword>
<protein>
    <submittedName>
        <fullName evidence="2">Uncharacterized protein</fullName>
    </submittedName>
</protein>
<dbReference type="EMBL" id="PQIB02000001">
    <property type="protein sequence ID" value="RLN42287.1"/>
    <property type="molecule type" value="Genomic_DNA"/>
</dbReference>
<sequence length="330" mass="36935">MEPEASSCSSGLVEFNDSLDKMQPYLPTKIEENSVPDAFLTHAPTRLSSSGPTQSKDGRTRLPFELRNAPSTYAEALQSKSLSDLEEDLDLLLKLGDKDATSCREAPVFDAYSDSDDELDSSAFSHLGLSITTTVLGRFVYWKGMEASELLDDDARLVATIQELPFQKGRPLLPIQEETSRTTTSTLIITDYSGDYSSERKIYMASVHDLGDNVPDIKFDNEPEDEISANQDTASAPQNETEEQRRIRKWKNARRAKRRRNAEERACNPQWRRNLRGEFEAATDEELFTPMGNIYEASLLLQQIPQTDNSADHAASQATAVQLDKMGLLK</sequence>
<evidence type="ECO:0000313" key="2">
    <source>
        <dbReference type="EMBL" id="RLN42287.1"/>
    </source>
</evidence>
<evidence type="ECO:0000256" key="1">
    <source>
        <dbReference type="SAM" id="MobiDB-lite"/>
    </source>
</evidence>
<gene>
    <name evidence="2" type="ORF">C2845_PM01G44920</name>
</gene>
<dbReference type="Proteomes" id="UP000275267">
    <property type="component" value="Unassembled WGS sequence"/>
</dbReference>
<feature type="region of interest" description="Disordered" evidence="1">
    <location>
        <begin position="38"/>
        <end position="60"/>
    </location>
</feature>
<name>A0A3L6TPR6_PANMI</name>
<feature type="compositionally biased region" description="Polar residues" evidence="1">
    <location>
        <begin position="46"/>
        <end position="55"/>
    </location>
</feature>
<proteinExistence type="predicted"/>
<feature type="region of interest" description="Disordered" evidence="1">
    <location>
        <begin position="220"/>
        <end position="246"/>
    </location>
</feature>